<evidence type="ECO:0000256" key="3">
    <source>
        <dbReference type="ARBA" id="ARBA00004906"/>
    </source>
</evidence>
<reference evidence="20" key="1">
    <citation type="journal article" date="2021" name="Sci. Rep.">
        <title>Diploid genomic architecture of Nitzschia inconspicua, an elite biomass production diatom.</title>
        <authorList>
            <person name="Oliver A."/>
            <person name="Podell S."/>
            <person name="Pinowska A."/>
            <person name="Traller J.C."/>
            <person name="Smith S.R."/>
            <person name="McClure R."/>
            <person name="Beliaev A."/>
            <person name="Bohutskyi P."/>
            <person name="Hill E.A."/>
            <person name="Rabines A."/>
            <person name="Zheng H."/>
            <person name="Allen L.Z."/>
            <person name="Kuo A."/>
            <person name="Grigoriev I.V."/>
            <person name="Allen A.E."/>
            <person name="Hazlebeck D."/>
            <person name="Allen E.E."/>
        </authorList>
    </citation>
    <scope>NUCLEOTIDE SEQUENCE</scope>
    <source>
        <strain evidence="20">Hildebrandi</strain>
    </source>
</reference>
<accession>A0A9K3LQF4</accession>
<name>A0A9K3LQF4_9STRA</name>
<comment type="pathway">
    <text evidence="3">Protein modification; protein ubiquitination.</text>
</comment>
<evidence type="ECO:0000256" key="4">
    <source>
        <dbReference type="ARBA" id="ARBA00008704"/>
    </source>
</evidence>
<comment type="catalytic activity">
    <reaction evidence="1">
        <text>S-ubiquitinyl-[E2 ubiquitin-conjugating enzyme]-L-cysteine + [acceptor protein]-L-lysine = [E2 ubiquitin-conjugating enzyme]-L-cysteine + N(6)-ubiquitinyl-[acceptor protein]-L-lysine.</text>
        <dbReference type="EC" id="2.3.2.27"/>
    </reaction>
</comment>
<evidence type="ECO:0000256" key="10">
    <source>
        <dbReference type="ARBA" id="ARBA00022771"/>
    </source>
</evidence>
<evidence type="ECO:0000256" key="2">
    <source>
        <dbReference type="ARBA" id="ARBA00004585"/>
    </source>
</evidence>
<evidence type="ECO:0000256" key="12">
    <source>
        <dbReference type="ARBA" id="ARBA00022833"/>
    </source>
</evidence>
<keyword evidence="12" id="KW-0862">Zinc</keyword>
<evidence type="ECO:0000256" key="18">
    <source>
        <dbReference type="SAM" id="MobiDB-lite"/>
    </source>
</evidence>
<comment type="caution">
    <text evidence="20">The sequence shown here is derived from an EMBL/GenBank/DDBJ whole genome shotgun (WGS) entry which is preliminary data.</text>
</comment>
<evidence type="ECO:0000256" key="8">
    <source>
        <dbReference type="ARBA" id="ARBA00022692"/>
    </source>
</evidence>
<gene>
    <name evidence="20" type="ORF">IV203_028748</name>
</gene>
<feature type="compositionally biased region" description="Polar residues" evidence="18">
    <location>
        <begin position="192"/>
        <end position="201"/>
    </location>
</feature>
<feature type="compositionally biased region" description="Low complexity" evidence="18">
    <location>
        <begin position="202"/>
        <end position="215"/>
    </location>
</feature>
<evidence type="ECO:0000256" key="17">
    <source>
        <dbReference type="PROSITE-ProRule" id="PRU00175"/>
    </source>
</evidence>
<evidence type="ECO:0000256" key="16">
    <source>
        <dbReference type="ARBA" id="ARBA00023140"/>
    </source>
</evidence>
<evidence type="ECO:0000313" key="21">
    <source>
        <dbReference type="Proteomes" id="UP000693970"/>
    </source>
</evidence>
<keyword evidence="11" id="KW-0833">Ubl conjugation pathway</keyword>
<dbReference type="PANTHER" id="PTHR23350">
    <property type="entry name" value="PEROXISOME ASSEMBLY PROTEIN 10"/>
    <property type="match status" value="1"/>
</dbReference>
<keyword evidence="15" id="KW-0472">Membrane</keyword>
<keyword evidence="16" id="KW-0576">Peroxisome</keyword>
<dbReference type="EC" id="2.3.2.27" evidence="5"/>
<comment type="subcellular location">
    <subcellularLocation>
        <location evidence="2">Peroxisome membrane</location>
        <topology evidence="2">Multi-pass membrane protein</topology>
    </subcellularLocation>
</comment>
<keyword evidence="14" id="KW-1133">Transmembrane helix</keyword>
<evidence type="ECO:0000256" key="13">
    <source>
        <dbReference type="ARBA" id="ARBA00022927"/>
    </source>
</evidence>
<keyword evidence="10 17" id="KW-0863">Zinc-finger</keyword>
<dbReference type="AlphaFoldDB" id="A0A9K3LQF4"/>
<evidence type="ECO:0000256" key="14">
    <source>
        <dbReference type="ARBA" id="ARBA00022989"/>
    </source>
</evidence>
<organism evidence="20 21">
    <name type="scientific">Nitzschia inconspicua</name>
    <dbReference type="NCBI Taxonomy" id="303405"/>
    <lineage>
        <taxon>Eukaryota</taxon>
        <taxon>Sar</taxon>
        <taxon>Stramenopiles</taxon>
        <taxon>Ochrophyta</taxon>
        <taxon>Bacillariophyta</taxon>
        <taxon>Bacillariophyceae</taxon>
        <taxon>Bacillariophycidae</taxon>
        <taxon>Bacillariales</taxon>
        <taxon>Bacillariaceae</taxon>
        <taxon>Nitzschia</taxon>
    </lineage>
</organism>
<evidence type="ECO:0000256" key="6">
    <source>
        <dbReference type="ARBA" id="ARBA00022448"/>
    </source>
</evidence>
<evidence type="ECO:0000256" key="9">
    <source>
        <dbReference type="ARBA" id="ARBA00022723"/>
    </source>
</evidence>
<keyword evidence="9" id="KW-0479">Metal-binding</keyword>
<feature type="domain" description="RING-type" evidence="19">
    <location>
        <begin position="405"/>
        <end position="445"/>
    </location>
</feature>
<comment type="similarity">
    <text evidence="4">Belongs to the pex2/pex10/pex12 family.</text>
</comment>
<evidence type="ECO:0000256" key="11">
    <source>
        <dbReference type="ARBA" id="ARBA00022786"/>
    </source>
</evidence>
<dbReference type="GO" id="GO:0005778">
    <property type="term" value="C:peroxisomal membrane"/>
    <property type="evidence" value="ECO:0007669"/>
    <property type="project" value="UniProtKB-SubCell"/>
</dbReference>
<evidence type="ECO:0000256" key="7">
    <source>
        <dbReference type="ARBA" id="ARBA00022679"/>
    </source>
</evidence>
<dbReference type="GO" id="GO:0008270">
    <property type="term" value="F:zinc ion binding"/>
    <property type="evidence" value="ECO:0007669"/>
    <property type="project" value="UniProtKB-KW"/>
</dbReference>
<sequence>MPELDDARGMLATESNSPDSDSTMEVDLIPESLLALAKDARYIQQCQELLIQSVESLSLLLGGNNSRLRVSTKQSCLISYALYVWCLVVPLGRTLGMKATGLEFQQPTYEIFLQPLQLRRRLLGSFLLTACVGGWIMDNVSTRTSEVQGDLTSTGGTQLQEALHGRDRRQAHEHLRQQMLARASVTAGAEQQADTTTQSHQITSNSATASISTPRSSSIRRKIKSMLRHLCGSLLDASVHLEGPHAVPDIAQTTISYSIAVWIIRLHLAQFLITGKYPTVFHRLLGLKLQSNRSTIPFRPNLQRFIGMSILLQGTITFVRTTSNGLARMVARWLEQRRQQSISTFCSLSSRRELENELGKYFENHPYDERNQSETFLRSDESESDDAGGRVGVFHSHDQQRNSVCTICRMERVHSAAPVSCGHVCCWNCLIHWVQNVRPECPLCRAPCRPQEIIALHHYEPEKTTDSDGLF</sequence>
<feature type="compositionally biased region" description="Polar residues" evidence="18">
    <location>
        <begin position="13"/>
        <end position="23"/>
    </location>
</feature>
<dbReference type="PROSITE" id="PS50089">
    <property type="entry name" value="ZF_RING_2"/>
    <property type="match status" value="1"/>
</dbReference>
<keyword evidence="6" id="KW-0813">Transport</keyword>
<dbReference type="InterPro" id="IPR018957">
    <property type="entry name" value="Znf_C3HC4_RING-type"/>
</dbReference>
<keyword evidence="8" id="KW-0812">Transmembrane</keyword>
<proteinExistence type="inferred from homology"/>
<keyword evidence="7" id="KW-0808">Transferase</keyword>
<keyword evidence="13" id="KW-0653">Protein transport</keyword>
<evidence type="ECO:0000256" key="15">
    <source>
        <dbReference type="ARBA" id="ARBA00023136"/>
    </source>
</evidence>
<dbReference type="Pfam" id="PF00097">
    <property type="entry name" value="zf-C3HC4"/>
    <property type="match status" value="1"/>
</dbReference>
<reference evidence="20" key="2">
    <citation type="submission" date="2021-04" db="EMBL/GenBank/DDBJ databases">
        <authorList>
            <person name="Podell S."/>
        </authorList>
    </citation>
    <scope>NUCLEOTIDE SEQUENCE</scope>
    <source>
        <strain evidence="20">Hildebrandi</strain>
    </source>
</reference>
<evidence type="ECO:0000256" key="5">
    <source>
        <dbReference type="ARBA" id="ARBA00012483"/>
    </source>
</evidence>
<keyword evidence="21" id="KW-1185">Reference proteome</keyword>
<dbReference type="GO" id="GO:0061630">
    <property type="term" value="F:ubiquitin protein ligase activity"/>
    <property type="evidence" value="ECO:0007669"/>
    <property type="project" value="UniProtKB-EC"/>
</dbReference>
<dbReference type="Proteomes" id="UP000693970">
    <property type="component" value="Unassembled WGS sequence"/>
</dbReference>
<dbReference type="InterPro" id="IPR001841">
    <property type="entry name" value="Znf_RING"/>
</dbReference>
<dbReference type="OrthoDB" id="49171at2759"/>
<evidence type="ECO:0000313" key="20">
    <source>
        <dbReference type="EMBL" id="KAG7366078.1"/>
    </source>
</evidence>
<feature type="region of interest" description="Disordered" evidence="18">
    <location>
        <begin position="1"/>
        <end position="24"/>
    </location>
</feature>
<protein>
    <recommendedName>
        <fullName evidence="5">RING-type E3 ubiquitin transferase</fullName>
        <ecNumber evidence="5">2.3.2.27</ecNumber>
    </recommendedName>
</protein>
<feature type="region of interest" description="Disordered" evidence="18">
    <location>
        <begin position="186"/>
        <end position="215"/>
    </location>
</feature>
<dbReference type="EMBL" id="JAGRRH010000007">
    <property type="protein sequence ID" value="KAG7366078.1"/>
    <property type="molecule type" value="Genomic_DNA"/>
</dbReference>
<dbReference type="InterPro" id="IPR025654">
    <property type="entry name" value="PEX2/10"/>
</dbReference>
<dbReference type="PANTHER" id="PTHR23350:SF0">
    <property type="entry name" value="PEROXISOME BIOGENESIS FACTOR 10"/>
    <property type="match status" value="1"/>
</dbReference>
<evidence type="ECO:0000256" key="1">
    <source>
        <dbReference type="ARBA" id="ARBA00000900"/>
    </source>
</evidence>
<dbReference type="GO" id="GO:0016558">
    <property type="term" value="P:protein import into peroxisome matrix"/>
    <property type="evidence" value="ECO:0007669"/>
    <property type="project" value="InterPro"/>
</dbReference>
<evidence type="ECO:0000259" key="19">
    <source>
        <dbReference type="PROSITE" id="PS50089"/>
    </source>
</evidence>